<evidence type="ECO:0000256" key="3">
    <source>
        <dbReference type="ARBA" id="ARBA00022989"/>
    </source>
</evidence>
<feature type="transmembrane region" description="Helical" evidence="5">
    <location>
        <begin position="109"/>
        <end position="130"/>
    </location>
</feature>
<gene>
    <name evidence="7" type="ORF">I0C86_26280</name>
</gene>
<dbReference type="InterPro" id="IPR011701">
    <property type="entry name" value="MFS"/>
</dbReference>
<organism evidence="7 8">
    <name type="scientific">Plantactinospora alkalitolerans</name>
    <dbReference type="NCBI Taxonomy" id="2789879"/>
    <lineage>
        <taxon>Bacteria</taxon>
        <taxon>Bacillati</taxon>
        <taxon>Actinomycetota</taxon>
        <taxon>Actinomycetes</taxon>
        <taxon>Micromonosporales</taxon>
        <taxon>Micromonosporaceae</taxon>
        <taxon>Plantactinospora</taxon>
    </lineage>
</organism>
<evidence type="ECO:0000259" key="6">
    <source>
        <dbReference type="PROSITE" id="PS50850"/>
    </source>
</evidence>
<dbReference type="SUPFAM" id="SSF103473">
    <property type="entry name" value="MFS general substrate transporter"/>
    <property type="match status" value="1"/>
</dbReference>
<dbReference type="InterPro" id="IPR020846">
    <property type="entry name" value="MFS_dom"/>
</dbReference>
<evidence type="ECO:0000256" key="1">
    <source>
        <dbReference type="ARBA" id="ARBA00004651"/>
    </source>
</evidence>
<evidence type="ECO:0000313" key="8">
    <source>
        <dbReference type="Proteomes" id="UP000638560"/>
    </source>
</evidence>
<evidence type="ECO:0000256" key="5">
    <source>
        <dbReference type="SAM" id="Phobius"/>
    </source>
</evidence>
<dbReference type="Proteomes" id="UP000638560">
    <property type="component" value="Unassembled WGS sequence"/>
</dbReference>
<keyword evidence="2 5" id="KW-0812">Transmembrane</keyword>
<name>A0ABS0H1W9_9ACTN</name>
<feature type="transmembrane region" description="Helical" evidence="5">
    <location>
        <begin position="370"/>
        <end position="393"/>
    </location>
</feature>
<evidence type="ECO:0000256" key="2">
    <source>
        <dbReference type="ARBA" id="ARBA00022692"/>
    </source>
</evidence>
<feature type="transmembrane region" description="Helical" evidence="5">
    <location>
        <begin position="253"/>
        <end position="274"/>
    </location>
</feature>
<dbReference type="Pfam" id="PF07690">
    <property type="entry name" value="MFS_1"/>
    <property type="match status" value="1"/>
</dbReference>
<evidence type="ECO:0000256" key="4">
    <source>
        <dbReference type="ARBA" id="ARBA00023136"/>
    </source>
</evidence>
<feature type="transmembrane region" description="Helical" evidence="5">
    <location>
        <begin position="151"/>
        <end position="170"/>
    </location>
</feature>
<dbReference type="PANTHER" id="PTHR23542">
    <property type="match status" value="1"/>
</dbReference>
<comment type="subcellular location">
    <subcellularLocation>
        <location evidence="1">Cell membrane</location>
        <topology evidence="1">Multi-pass membrane protein</topology>
    </subcellularLocation>
</comment>
<feature type="transmembrane region" description="Helical" evidence="5">
    <location>
        <begin position="56"/>
        <end position="78"/>
    </location>
</feature>
<evidence type="ECO:0000313" key="7">
    <source>
        <dbReference type="EMBL" id="MBF9132430.1"/>
    </source>
</evidence>
<dbReference type="PROSITE" id="PS50850">
    <property type="entry name" value="MFS"/>
    <property type="match status" value="1"/>
</dbReference>
<feature type="transmembrane region" description="Helical" evidence="5">
    <location>
        <begin position="222"/>
        <end position="247"/>
    </location>
</feature>
<dbReference type="InterPro" id="IPR036259">
    <property type="entry name" value="MFS_trans_sf"/>
</dbReference>
<sequence length="416" mass="42499">MAGEVRLLMNLTPYREALALPGVRSLMLVTLLARVPKTMTIIALTMYVVLDLKHGYGAAGLAGAAMTIGAAVGAPLLGRQVDRRGLRPVLALTTVAEAVFWFTAPTMPYPVLLGGALLGGLLCLPVFGVARQSVAALVPPEKRRPAYALDSMAVELSFMVGPALAVLLATSVSPKASLLVVSGGVALAGMALFWLNPPIRADHEPVGTARAVSRREWLTPRLLGILAISTASTLVLGGTDVAVVAVLRTAEQVEWTGVVLAIWAVCSLVGGFVYGMVSRSVSPMLIVTMLGLCTIPIGFGGTQWWSLALALLPAGMLCAPSLAATANAVSQLVPASVRGEAMGLQNSSITVGLALGAPLAGAVIDASAPAWGFAATGLVGAVVGLAFLVAGLIRRRRTTAAPAAPAPTPATAAAER</sequence>
<protein>
    <submittedName>
        <fullName evidence="7">MFS transporter</fullName>
    </submittedName>
</protein>
<keyword evidence="3 5" id="KW-1133">Transmembrane helix</keyword>
<keyword evidence="4 5" id="KW-0472">Membrane</keyword>
<comment type="caution">
    <text evidence="7">The sequence shown here is derived from an EMBL/GenBank/DDBJ whole genome shotgun (WGS) entry which is preliminary data.</text>
</comment>
<dbReference type="RefSeq" id="WP_196203978.1">
    <property type="nucleotide sequence ID" value="NZ_JADPUN010000232.1"/>
</dbReference>
<keyword evidence="8" id="KW-1185">Reference proteome</keyword>
<dbReference type="Gene3D" id="1.20.1250.20">
    <property type="entry name" value="MFS general substrate transporter like domains"/>
    <property type="match status" value="1"/>
</dbReference>
<feature type="transmembrane region" description="Helical" evidence="5">
    <location>
        <begin position="176"/>
        <end position="195"/>
    </location>
</feature>
<dbReference type="PANTHER" id="PTHR23542:SF1">
    <property type="entry name" value="MAJOR FACILITATOR SUPERFAMILY (MFS) PROFILE DOMAIN-CONTAINING PROTEIN"/>
    <property type="match status" value="1"/>
</dbReference>
<feature type="domain" description="Major facilitator superfamily (MFS) profile" evidence="6">
    <location>
        <begin position="177"/>
        <end position="416"/>
    </location>
</feature>
<reference evidence="7 8" key="1">
    <citation type="submission" date="2020-11" db="EMBL/GenBank/DDBJ databases">
        <title>A novel isolate from a Black sea contaminated sediment with potential to produce alkanes: Plantactinospora alkalitolerans sp. nov.</title>
        <authorList>
            <person name="Carro L."/>
            <person name="Veyisoglu A."/>
            <person name="Guven K."/>
            <person name="Schumann P."/>
            <person name="Klenk H.-P."/>
            <person name="Sahin N."/>
        </authorList>
    </citation>
    <scope>NUCLEOTIDE SEQUENCE [LARGE SCALE GENOMIC DNA]</scope>
    <source>
        <strain evidence="7 8">S1510</strain>
    </source>
</reference>
<feature type="transmembrane region" description="Helical" evidence="5">
    <location>
        <begin position="85"/>
        <end position="103"/>
    </location>
</feature>
<accession>A0ABS0H1W9</accession>
<dbReference type="EMBL" id="JADPUN010000232">
    <property type="protein sequence ID" value="MBF9132430.1"/>
    <property type="molecule type" value="Genomic_DNA"/>
</dbReference>
<proteinExistence type="predicted"/>
<feature type="transmembrane region" description="Helical" evidence="5">
    <location>
        <begin position="281"/>
        <end position="299"/>
    </location>
</feature>